<dbReference type="Proteomes" id="UP000789423">
    <property type="component" value="Unassembled WGS sequence"/>
</dbReference>
<accession>A0ABN7ZWY2</accession>
<gene>
    <name evidence="1" type="ORF">BACCIP111899_00650</name>
</gene>
<organism evidence="1 2">
    <name type="scientific">Bacillus rhizoplanae</name>
    <dbReference type="NCBI Taxonomy" id="2880966"/>
    <lineage>
        <taxon>Bacteria</taxon>
        <taxon>Bacillati</taxon>
        <taxon>Bacillota</taxon>
        <taxon>Bacilli</taxon>
        <taxon>Bacillales</taxon>
        <taxon>Bacillaceae</taxon>
        <taxon>Bacillus</taxon>
    </lineage>
</organism>
<name>A0ABN7ZWY2_9BACI</name>
<sequence>MNPDYKKDFVTGTPFFPYIVPPELPAIHKPIELSTSPKIQKPVELSTSPEPKTMCCRQIVEHKIQLVPPAKKGTTKVDKQIFATIEKVCSEVVVIVGFIRKTITYTAIIHDKEIPNHSIQDDVPFQDLIESTEIKENNQFSIIEQKILSEVFSHEANFGQPNDSRLYGQTLAFNLIEKDIIKISIKMIA</sequence>
<protein>
    <recommendedName>
        <fullName evidence="3">SipL SPOCS domain-containing protein</fullName>
    </recommendedName>
</protein>
<comment type="caution">
    <text evidence="1">The sequence shown here is derived from an EMBL/GenBank/DDBJ whole genome shotgun (WGS) entry which is preliminary data.</text>
</comment>
<evidence type="ECO:0000313" key="2">
    <source>
        <dbReference type="Proteomes" id="UP000789423"/>
    </source>
</evidence>
<dbReference type="EMBL" id="CAKJTI010000002">
    <property type="protein sequence ID" value="CAG9611480.1"/>
    <property type="molecule type" value="Genomic_DNA"/>
</dbReference>
<dbReference type="RefSeq" id="WP_230573769.1">
    <property type="nucleotide sequence ID" value="NZ_CAKJTI010000002.1"/>
</dbReference>
<evidence type="ECO:0008006" key="3">
    <source>
        <dbReference type="Google" id="ProtNLM"/>
    </source>
</evidence>
<keyword evidence="2" id="KW-1185">Reference proteome</keyword>
<reference evidence="1 2" key="1">
    <citation type="submission" date="2021-10" db="EMBL/GenBank/DDBJ databases">
        <authorList>
            <person name="Criscuolo A."/>
        </authorList>
    </citation>
    <scope>NUCLEOTIDE SEQUENCE [LARGE SCALE GENOMIC DNA]</scope>
    <source>
        <strain evidence="2">CIP 111899</strain>
    </source>
</reference>
<evidence type="ECO:0000313" key="1">
    <source>
        <dbReference type="EMBL" id="CAG9611480.1"/>
    </source>
</evidence>
<proteinExistence type="predicted"/>